<dbReference type="InterPro" id="IPR029058">
    <property type="entry name" value="AB_hydrolase_fold"/>
</dbReference>
<keyword evidence="12" id="KW-1185">Reference proteome</keyword>
<sequence length="421" mass="47266">MLRISVWFSCVVLVFGRYPTSDNKDELETRDLGARISDNIVEDANLDVGGLVKKYGYPYEEHHAITQDGYILTLHRIPHGRDQNNTPGQRPAALVMHGITSSSADFVLMGPGTALAYILAEAGYDVWLGNARGTYYSRRHLTLNPNNGKGTFWDFSWDEIGNMDLPAMIDLILTQTGQSRLHYLGMSQGTTVFFVMGSLRPDYNRKIISMHALAPVAYLAHNQNPLFGLLAPHRKELEALLGDLGLKELFPRSPIFTWLGMNVCADGKPFQPLCSGLVFFFAGWNPGPQHNATMFPVKLGHTPAGSSARQLVHFGQSIVEKTFQRYDHGEVINLIVYGSRTPPNYNLNQLKAPVYLHYSAQDPFANLNDVERLYRELGGPKFKVRVPEPTFSHADFMWGQKAKEVVYDKVIEIMKTYDNAL</sequence>
<dbReference type="FunFam" id="3.40.50.1820:FF:000021">
    <property type="entry name" value="Lipase"/>
    <property type="match status" value="1"/>
</dbReference>
<dbReference type="InterPro" id="IPR025483">
    <property type="entry name" value="Lipase_euk"/>
</dbReference>
<evidence type="ECO:0000259" key="10">
    <source>
        <dbReference type="Pfam" id="PF04083"/>
    </source>
</evidence>
<keyword evidence="3 7" id="KW-0378">Hydrolase</keyword>
<keyword evidence="2 9" id="KW-0732">Signal</keyword>
<reference evidence="11 12" key="1">
    <citation type="submission" date="2023-11" db="EMBL/GenBank/DDBJ databases">
        <authorList>
            <person name="Okamura Y."/>
        </authorList>
    </citation>
    <scope>NUCLEOTIDE SEQUENCE [LARGE SCALE GENOMIC DNA]</scope>
</reference>
<keyword evidence="5" id="KW-0443">Lipid metabolism</keyword>
<feature type="signal peptide" evidence="9">
    <location>
        <begin position="1"/>
        <end position="16"/>
    </location>
</feature>
<dbReference type="GO" id="GO:0016788">
    <property type="term" value="F:hydrolase activity, acting on ester bonds"/>
    <property type="evidence" value="ECO:0007669"/>
    <property type="project" value="InterPro"/>
</dbReference>
<dbReference type="InterPro" id="IPR006693">
    <property type="entry name" value="AB_hydrolase_lipase"/>
</dbReference>
<accession>A0AAV1JT33</accession>
<dbReference type="PANTHER" id="PTHR11005">
    <property type="entry name" value="LYSOSOMAL ACID LIPASE-RELATED"/>
    <property type="match status" value="1"/>
</dbReference>
<evidence type="ECO:0000256" key="2">
    <source>
        <dbReference type="ARBA" id="ARBA00022729"/>
    </source>
</evidence>
<dbReference type="Proteomes" id="UP001497472">
    <property type="component" value="Unassembled WGS sequence"/>
</dbReference>
<dbReference type="Gene3D" id="3.40.50.1820">
    <property type="entry name" value="alpha/beta hydrolase"/>
    <property type="match status" value="1"/>
</dbReference>
<organism evidence="11 12">
    <name type="scientific">Leptosia nina</name>
    <dbReference type="NCBI Taxonomy" id="320188"/>
    <lineage>
        <taxon>Eukaryota</taxon>
        <taxon>Metazoa</taxon>
        <taxon>Ecdysozoa</taxon>
        <taxon>Arthropoda</taxon>
        <taxon>Hexapoda</taxon>
        <taxon>Insecta</taxon>
        <taxon>Pterygota</taxon>
        <taxon>Neoptera</taxon>
        <taxon>Endopterygota</taxon>
        <taxon>Lepidoptera</taxon>
        <taxon>Glossata</taxon>
        <taxon>Ditrysia</taxon>
        <taxon>Papilionoidea</taxon>
        <taxon>Pieridae</taxon>
        <taxon>Pierinae</taxon>
        <taxon>Leptosia</taxon>
    </lineage>
</organism>
<feature type="active site" description="Nucleophile" evidence="8">
    <location>
        <position position="187"/>
    </location>
</feature>
<dbReference type="AlphaFoldDB" id="A0AAV1JT33"/>
<feature type="chain" id="PRO_5043606454" description="Lipase" evidence="9">
    <location>
        <begin position="17"/>
        <end position="421"/>
    </location>
</feature>
<comment type="similarity">
    <text evidence="1 7">Belongs to the AB hydrolase superfamily. Lipase family.</text>
</comment>
<feature type="domain" description="Partial AB-hydrolase lipase" evidence="10">
    <location>
        <begin position="51"/>
        <end position="109"/>
    </location>
</feature>
<evidence type="ECO:0000313" key="12">
    <source>
        <dbReference type="Proteomes" id="UP001497472"/>
    </source>
</evidence>
<evidence type="ECO:0000256" key="4">
    <source>
        <dbReference type="ARBA" id="ARBA00022963"/>
    </source>
</evidence>
<proteinExistence type="inferred from homology"/>
<evidence type="ECO:0000313" key="11">
    <source>
        <dbReference type="EMBL" id="CAK1552488.1"/>
    </source>
</evidence>
<evidence type="ECO:0000256" key="5">
    <source>
        <dbReference type="ARBA" id="ARBA00023098"/>
    </source>
</evidence>
<feature type="active site" description="Charge relay system" evidence="8">
    <location>
        <position position="362"/>
    </location>
</feature>
<dbReference type="EMBL" id="CAVLEF010000144">
    <property type="protein sequence ID" value="CAK1552488.1"/>
    <property type="molecule type" value="Genomic_DNA"/>
</dbReference>
<feature type="active site" description="Charge relay system" evidence="8">
    <location>
        <position position="393"/>
    </location>
</feature>
<dbReference type="SUPFAM" id="SSF53474">
    <property type="entry name" value="alpha/beta-Hydrolases"/>
    <property type="match status" value="1"/>
</dbReference>
<evidence type="ECO:0000256" key="1">
    <source>
        <dbReference type="ARBA" id="ARBA00010701"/>
    </source>
</evidence>
<evidence type="ECO:0000256" key="9">
    <source>
        <dbReference type="SAM" id="SignalP"/>
    </source>
</evidence>
<evidence type="ECO:0000256" key="6">
    <source>
        <dbReference type="ARBA" id="ARBA00023180"/>
    </source>
</evidence>
<protein>
    <recommendedName>
        <fullName evidence="7">Lipase</fullName>
    </recommendedName>
</protein>
<dbReference type="GO" id="GO:0016042">
    <property type="term" value="P:lipid catabolic process"/>
    <property type="evidence" value="ECO:0007669"/>
    <property type="project" value="UniProtKB-KW"/>
</dbReference>
<gene>
    <name evidence="11" type="ORF">LNINA_LOCUS11529</name>
</gene>
<dbReference type="PIRSF" id="PIRSF000862">
    <property type="entry name" value="Steryl_ester_lip"/>
    <property type="match status" value="1"/>
</dbReference>
<dbReference type="Pfam" id="PF04083">
    <property type="entry name" value="Abhydro_lipase"/>
    <property type="match status" value="1"/>
</dbReference>
<name>A0AAV1JT33_9NEOP</name>
<keyword evidence="4 7" id="KW-0442">Lipid degradation</keyword>
<evidence type="ECO:0000256" key="8">
    <source>
        <dbReference type="PIRSR" id="PIRSR000862-1"/>
    </source>
</evidence>
<comment type="caution">
    <text evidence="11">The sequence shown here is derived from an EMBL/GenBank/DDBJ whole genome shotgun (WGS) entry which is preliminary data.</text>
</comment>
<evidence type="ECO:0000256" key="3">
    <source>
        <dbReference type="ARBA" id="ARBA00022801"/>
    </source>
</evidence>
<evidence type="ECO:0000256" key="7">
    <source>
        <dbReference type="PIRNR" id="PIRNR000862"/>
    </source>
</evidence>
<keyword evidence="6" id="KW-0325">Glycoprotein</keyword>